<dbReference type="STRING" id="157072.A0A024TZ85"/>
<dbReference type="EMBL" id="KI913969">
    <property type="protein sequence ID" value="ETV98677.1"/>
    <property type="molecule type" value="Genomic_DNA"/>
</dbReference>
<evidence type="ECO:0000313" key="4">
    <source>
        <dbReference type="EMBL" id="ETV98677.1"/>
    </source>
</evidence>
<dbReference type="AlphaFoldDB" id="A0A024TZ85"/>
<dbReference type="InterPro" id="IPR036249">
    <property type="entry name" value="Thioredoxin-like_sf"/>
</dbReference>
<dbReference type="CDD" id="cd03419">
    <property type="entry name" value="GRX_GRXh_1_2_like"/>
    <property type="match status" value="1"/>
</dbReference>
<dbReference type="PANTHER" id="PTHR45694:SF5">
    <property type="entry name" value="GLUTAREDOXIN 2"/>
    <property type="match status" value="1"/>
</dbReference>
<evidence type="ECO:0000256" key="2">
    <source>
        <dbReference type="ARBA" id="ARBA00023284"/>
    </source>
</evidence>
<dbReference type="GO" id="GO:0034599">
    <property type="term" value="P:cellular response to oxidative stress"/>
    <property type="evidence" value="ECO:0007669"/>
    <property type="project" value="TreeGrafter"/>
</dbReference>
<dbReference type="InterPro" id="IPR014025">
    <property type="entry name" value="Glutaredoxin_subgr"/>
</dbReference>
<dbReference type="PRINTS" id="PR00160">
    <property type="entry name" value="GLUTAREDOXIN"/>
</dbReference>
<dbReference type="Pfam" id="PF00462">
    <property type="entry name" value="Glutaredoxin"/>
    <property type="match status" value="1"/>
</dbReference>
<dbReference type="InterPro" id="IPR011767">
    <property type="entry name" value="GLR_AS"/>
</dbReference>
<evidence type="ECO:0000256" key="1">
    <source>
        <dbReference type="ARBA" id="ARBA00023157"/>
    </source>
</evidence>
<dbReference type="PROSITE" id="PS51354">
    <property type="entry name" value="GLUTAREDOXIN_2"/>
    <property type="match status" value="1"/>
</dbReference>
<dbReference type="GeneID" id="20085830"/>
<evidence type="ECO:0000259" key="3">
    <source>
        <dbReference type="Pfam" id="PF00462"/>
    </source>
</evidence>
<dbReference type="VEuPathDB" id="FungiDB:H310_08780"/>
<feature type="domain" description="Glutaredoxin" evidence="3">
    <location>
        <begin position="19"/>
        <end position="79"/>
    </location>
</feature>
<protein>
    <submittedName>
        <fullName evidence="4">Glutaredoxin</fullName>
    </submittedName>
</protein>
<dbReference type="GO" id="GO:0015038">
    <property type="term" value="F:glutathione disulfide oxidoreductase activity"/>
    <property type="evidence" value="ECO:0007669"/>
    <property type="project" value="TreeGrafter"/>
</dbReference>
<gene>
    <name evidence="4" type="ORF">H310_08780</name>
</gene>
<name>A0A024TZ85_9STRA</name>
<sequence>MVSKAAQEFVEATIAANTITVFTTAYCPYCTLAKQVLSGVGAEYSVIDVDSLPNGNDVMDVLEAKTGRATVPNVFVKGMSIGGGSDVDALHKQGKLIPLLQEAGAL</sequence>
<dbReference type="OrthoDB" id="44061at2759"/>
<dbReference type="RefSeq" id="XP_008872874.1">
    <property type="nucleotide sequence ID" value="XM_008874652.1"/>
</dbReference>
<keyword evidence="2" id="KW-0676">Redox-active center</keyword>
<proteinExistence type="predicted"/>
<dbReference type="Gene3D" id="3.40.30.10">
    <property type="entry name" value="Glutaredoxin"/>
    <property type="match status" value="1"/>
</dbReference>
<accession>A0A024TZ85</accession>
<dbReference type="eggNOG" id="KOG1752">
    <property type="taxonomic scope" value="Eukaryota"/>
</dbReference>
<dbReference type="PROSITE" id="PS00195">
    <property type="entry name" value="GLUTAREDOXIN_1"/>
    <property type="match status" value="1"/>
</dbReference>
<dbReference type="SUPFAM" id="SSF52833">
    <property type="entry name" value="Thioredoxin-like"/>
    <property type="match status" value="1"/>
</dbReference>
<organism evidence="4">
    <name type="scientific">Aphanomyces invadans</name>
    <dbReference type="NCBI Taxonomy" id="157072"/>
    <lineage>
        <taxon>Eukaryota</taxon>
        <taxon>Sar</taxon>
        <taxon>Stramenopiles</taxon>
        <taxon>Oomycota</taxon>
        <taxon>Saprolegniomycetes</taxon>
        <taxon>Saprolegniales</taxon>
        <taxon>Verrucalvaceae</taxon>
        <taxon>Aphanomyces</taxon>
    </lineage>
</organism>
<keyword evidence="1" id="KW-1015">Disulfide bond</keyword>
<dbReference type="InterPro" id="IPR002109">
    <property type="entry name" value="Glutaredoxin"/>
</dbReference>
<dbReference type="GO" id="GO:0005737">
    <property type="term" value="C:cytoplasm"/>
    <property type="evidence" value="ECO:0007669"/>
    <property type="project" value="TreeGrafter"/>
</dbReference>
<dbReference type="PANTHER" id="PTHR45694">
    <property type="entry name" value="GLUTAREDOXIN 2"/>
    <property type="match status" value="1"/>
</dbReference>
<reference evidence="4" key="1">
    <citation type="submission" date="2013-12" db="EMBL/GenBank/DDBJ databases">
        <title>The Genome Sequence of Aphanomyces invadans NJM9701.</title>
        <authorList>
            <consortium name="The Broad Institute Genomics Platform"/>
            <person name="Russ C."/>
            <person name="Tyler B."/>
            <person name="van West P."/>
            <person name="Dieguez-Uribeondo J."/>
            <person name="Young S.K."/>
            <person name="Zeng Q."/>
            <person name="Gargeya S."/>
            <person name="Fitzgerald M."/>
            <person name="Abouelleil A."/>
            <person name="Alvarado L."/>
            <person name="Chapman S.B."/>
            <person name="Gainer-Dewar J."/>
            <person name="Goldberg J."/>
            <person name="Griggs A."/>
            <person name="Gujja S."/>
            <person name="Hansen M."/>
            <person name="Howarth C."/>
            <person name="Imamovic A."/>
            <person name="Ireland A."/>
            <person name="Larimer J."/>
            <person name="McCowan C."/>
            <person name="Murphy C."/>
            <person name="Pearson M."/>
            <person name="Poon T.W."/>
            <person name="Priest M."/>
            <person name="Roberts A."/>
            <person name="Saif S."/>
            <person name="Shea T."/>
            <person name="Sykes S."/>
            <person name="Wortman J."/>
            <person name="Nusbaum C."/>
            <person name="Birren B."/>
        </authorList>
    </citation>
    <scope>NUCLEOTIDE SEQUENCE [LARGE SCALE GENOMIC DNA]</scope>
    <source>
        <strain evidence="4">NJM9701</strain>
    </source>
</reference>